<dbReference type="Proteomes" id="UP000591735">
    <property type="component" value="Unassembled WGS sequence"/>
</dbReference>
<comment type="caution">
    <text evidence="1">The sequence shown here is derived from an EMBL/GenBank/DDBJ whole genome shotgun (WGS) entry which is preliminary data.</text>
</comment>
<dbReference type="AlphaFoldDB" id="A0A840UDE5"/>
<gene>
    <name evidence="1" type="ORF">HNR38_001203</name>
</gene>
<dbReference type="Pfam" id="PF11446">
    <property type="entry name" value="DUF2897"/>
    <property type="match status" value="1"/>
</dbReference>
<accession>A0A840UDE5</accession>
<name>A0A840UDE5_9GAMM</name>
<reference evidence="1 2" key="1">
    <citation type="submission" date="2020-08" db="EMBL/GenBank/DDBJ databases">
        <title>Genomic Encyclopedia of Type Strains, Phase IV (KMG-IV): sequencing the most valuable type-strain genomes for metagenomic binning, comparative biology and taxonomic classification.</title>
        <authorList>
            <person name="Goeker M."/>
        </authorList>
    </citation>
    <scope>NUCLEOTIDE SEQUENCE [LARGE SCALE GENOMIC DNA]</scope>
    <source>
        <strain evidence="1 2">DSM 22359</strain>
    </source>
</reference>
<proteinExistence type="predicted"/>
<evidence type="ECO:0000313" key="1">
    <source>
        <dbReference type="EMBL" id="MBB5320731.1"/>
    </source>
</evidence>
<dbReference type="RefSeq" id="WP_183700762.1">
    <property type="nucleotide sequence ID" value="NZ_JACHFE010000002.1"/>
</dbReference>
<protein>
    <recommendedName>
        <fullName evidence="3">DUF2897 domain-containing protein</fullName>
    </recommendedName>
</protein>
<dbReference type="InterPro" id="IPR021550">
    <property type="entry name" value="DUF2897"/>
</dbReference>
<evidence type="ECO:0000313" key="2">
    <source>
        <dbReference type="Proteomes" id="UP000591735"/>
    </source>
</evidence>
<keyword evidence="2" id="KW-1185">Reference proteome</keyword>
<dbReference type="EMBL" id="JACHFE010000002">
    <property type="protein sequence ID" value="MBB5320731.1"/>
    <property type="molecule type" value="Genomic_DNA"/>
</dbReference>
<evidence type="ECO:0008006" key="3">
    <source>
        <dbReference type="Google" id="ProtNLM"/>
    </source>
</evidence>
<organism evidence="1 2">
    <name type="scientific">Marinobacter oulmenensis</name>
    <dbReference type="NCBI Taxonomy" id="643747"/>
    <lineage>
        <taxon>Bacteria</taxon>
        <taxon>Pseudomonadati</taxon>
        <taxon>Pseudomonadota</taxon>
        <taxon>Gammaproteobacteria</taxon>
        <taxon>Pseudomonadales</taxon>
        <taxon>Marinobacteraceae</taxon>
        <taxon>Marinobacter</taxon>
    </lineage>
</organism>
<sequence>MPLIGWLILLAAFALVLGSLLFLKDSANMKIPEHRLEKIRKRKAELDEQEKQNGDDW</sequence>